<proteinExistence type="inferred from homology"/>
<evidence type="ECO:0000256" key="3">
    <source>
        <dbReference type="ARBA" id="ARBA00022452"/>
    </source>
</evidence>
<dbReference type="Gene3D" id="2.40.170.20">
    <property type="entry name" value="TonB-dependent receptor, beta-barrel domain"/>
    <property type="match status" value="1"/>
</dbReference>
<sequence>MKNYFIGAFITLLTHQVVAQGIQGTVYERIADPSELGVLTGVNVYWAGTSMATTTDSTGRFGIPRRAKSNLLVFSFVGYRSDTIEIGSQAELQVILDSELALSEVTVRADASLDRQSSQQTQIINGKELAKAACCNLSESFENNASISVSYSDAVTGAKQIQMLGLNGVYIQTNINNIPSLRGLESTFGMNYIPGTWIHSIDIGKGTGSIVNGYESMTGQMNVELKNPDTHEKLLFNTYVNSFGRGEINLNLSHQLNKKWSTGLLTHSSMLRNRVDKNHDGFLDLPLFSQFNGINRWKYQGDKMTAQFGIKALHEDRLGGQTDFHKSDKGSDEVYGFGAKINRYEFFSKIGRIFPNQPYKGLGLILNASLHDSKSYFGTTSYDGRQNSLYGNLIFQSIIGSTNHSYKAGVSYLLDDYQQQYGTIALNRRESVPGAFVEYTFHYLDKFMMVAGGRVDQHNLFGTQWTPRLHLKYDLNAQTILRASAGKGFRVANPFAEYYGNLVSARHVEVLEQIRPEVTWNYGASLTHEWYIGAVKGNIILDYYRTNFDNQLVADMEDPEYLRFYNLKGSSFANSFQAEINITPIQRLDFKMAYRLFDVQQTLIDQQGNQQLTPRMMISRNRLLFNAGYALPYDKWKFDATLQWNGKKRIPQLEVAHHQDAHGSTWAPSFANINAQITRTFPNWDIYAGGENLGNFRQKSPIIGADKPFDQGFDAGMAWGPITGRMLYLGVRYKMIR</sequence>
<dbReference type="AlphaFoldDB" id="A0A316AQB9"/>
<dbReference type="InterPro" id="IPR000531">
    <property type="entry name" value="Beta-barrel_TonB"/>
</dbReference>
<dbReference type="EMBL" id="QGDT01000002">
    <property type="protein sequence ID" value="PWJ59459.1"/>
    <property type="molecule type" value="Genomic_DNA"/>
</dbReference>
<keyword evidence="7 10" id="KW-0472">Membrane</keyword>
<comment type="similarity">
    <text evidence="10">Belongs to the TonB-dependent receptor family.</text>
</comment>
<dbReference type="Gene3D" id="2.60.40.1120">
    <property type="entry name" value="Carboxypeptidase-like, regulatory domain"/>
    <property type="match status" value="1"/>
</dbReference>
<evidence type="ECO:0000256" key="6">
    <source>
        <dbReference type="ARBA" id="ARBA00023077"/>
    </source>
</evidence>
<comment type="subcellular location">
    <subcellularLocation>
        <location evidence="1">Cell outer membrane</location>
        <topology evidence="1">Multi-pass membrane protein</topology>
    </subcellularLocation>
</comment>
<dbReference type="RefSeq" id="WP_109673332.1">
    <property type="nucleotide sequence ID" value="NZ_QGDT01000002.1"/>
</dbReference>
<evidence type="ECO:0000256" key="1">
    <source>
        <dbReference type="ARBA" id="ARBA00004571"/>
    </source>
</evidence>
<dbReference type="OrthoDB" id="1109239at2"/>
<dbReference type="SUPFAM" id="SSF56935">
    <property type="entry name" value="Porins"/>
    <property type="match status" value="1"/>
</dbReference>
<evidence type="ECO:0000256" key="4">
    <source>
        <dbReference type="ARBA" id="ARBA00022692"/>
    </source>
</evidence>
<dbReference type="InterPro" id="IPR012910">
    <property type="entry name" value="Plug_dom"/>
</dbReference>
<keyword evidence="5" id="KW-0732">Signal</keyword>
<feature type="domain" description="TonB-dependent receptor plug" evidence="12">
    <location>
        <begin position="115"/>
        <end position="219"/>
    </location>
</feature>
<evidence type="ECO:0000259" key="12">
    <source>
        <dbReference type="Pfam" id="PF07715"/>
    </source>
</evidence>
<keyword evidence="14" id="KW-1185">Reference proteome</keyword>
<dbReference type="Pfam" id="PF07715">
    <property type="entry name" value="Plug"/>
    <property type="match status" value="1"/>
</dbReference>
<keyword evidence="8 13" id="KW-0675">Receptor</keyword>
<evidence type="ECO:0000256" key="7">
    <source>
        <dbReference type="ARBA" id="ARBA00023136"/>
    </source>
</evidence>
<evidence type="ECO:0000256" key="9">
    <source>
        <dbReference type="ARBA" id="ARBA00023237"/>
    </source>
</evidence>
<dbReference type="Gene3D" id="2.170.130.10">
    <property type="entry name" value="TonB-dependent receptor, plug domain"/>
    <property type="match status" value="1"/>
</dbReference>
<dbReference type="Pfam" id="PF13715">
    <property type="entry name" value="CarbopepD_reg_2"/>
    <property type="match status" value="1"/>
</dbReference>
<protein>
    <submittedName>
        <fullName evidence="13">Outer membrane receptor protein involved in Fe transport</fullName>
    </submittedName>
</protein>
<dbReference type="Pfam" id="PF00593">
    <property type="entry name" value="TonB_dep_Rec_b-barrel"/>
    <property type="match status" value="1"/>
</dbReference>
<evidence type="ECO:0000313" key="14">
    <source>
        <dbReference type="Proteomes" id="UP000245880"/>
    </source>
</evidence>
<organism evidence="13 14">
    <name type="scientific">Dyadobacter jejuensis</name>
    <dbReference type="NCBI Taxonomy" id="1082580"/>
    <lineage>
        <taxon>Bacteria</taxon>
        <taxon>Pseudomonadati</taxon>
        <taxon>Bacteroidota</taxon>
        <taxon>Cytophagia</taxon>
        <taxon>Cytophagales</taxon>
        <taxon>Spirosomataceae</taxon>
        <taxon>Dyadobacter</taxon>
    </lineage>
</organism>
<evidence type="ECO:0000256" key="8">
    <source>
        <dbReference type="ARBA" id="ARBA00023170"/>
    </source>
</evidence>
<reference evidence="13 14" key="1">
    <citation type="submission" date="2018-03" db="EMBL/GenBank/DDBJ databases">
        <title>Genomic Encyclopedia of Archaeal and Bacterial Type Strains, Phase II (KMG-II): from individual species to whole genera.</title>
        <authorList>
            <person name="Goeker M."/>
        </authorList>
    </citation>
    <scope>NUCLEOTIDE SEQUENCE [LARGE SCALE GENOMIC DNA]</scope>
    <source>
        <strain evidence="13 14">DSM 100346</strain>
    </source>
</reference>
<dbReference type="GO" id="GO:0044718">
    <property type="term" value="P:siderophore transmembrane transport"/>
    <property type="evidence" value="ECO:0007669"/>
    <property type="project" value="TreeGrafter"/>
</dbReference>
<dbReference type="SUPFAM" id="SSF49464">
    <property type="entry name" value="Carboxypeptidase regulatory domain-like"/>
    <property type="match status" value="1"/>
</dbReference>
<evidence type="ECO:0000313" key="13">
    <source>
        <dbReference type="EMBL" id="PWJ59459.1"/>
    </source>
</evidence>
<dbReference type="Proteomes" id="UP000245880">
    <property type="component" value="Unassembled WGS sequence"/>
</dbReference>
<evidence type="ECO:0000256" key="5">
    <source>
        <dbReference type="ARBA" id="ARBA00022729"/>
    </source>
</evidence>
<keyword evidence="3" id="KW-1134">Transmembrane beta strand</keyword>
<keyword evidence="9" id="KW-0998">Cell outer membrane</keyword>
<dbReference type="GO" id="GO:0009279">
    <property type="term" value="C:cell outer membrane"/>
    <property type="evidence" value="ECO:0007669"/>
    <property type="project" value="UniProtKB-SubCell"/>
</dbReference>
<dbReference type="PANTHER" id="PTHR30069">
    <property type="entry name" value="TONB-DEPENDENT OUTER MEMBRANE RECEPTOR"/>
    <property type="match status" value="1"/>
</dbReference>
<dbReference type="InterPro" id="IPR008969">
    <property type="entry name" value="CarboxyPept-like_regulatory"/>
</dbReference>
<dbReference type="InterPro" id="IPR037066">
    <property type="entry name" value="Plug_dom_sf"/>
</dbReference>
<accession>A0A316AQB9</accession>
<gene>
    <name evidence="13" type="ORF">CLV98_102292</name>
</gene>
<evidence type="ECO:0000256" key="10">
    <source>
        <dbReference type="RuleBase" id="RU003357"/>
    </source>
</evidence>
<comment type="caution">
    <text evidence="13">The sequence shown here is derived from an EMBL/GenBank/DDBJ whole genome shotgun (WGS) entry which is preliminary data.</text>
</comment>
<evidence type="ECO:0000256" key="2">
    <source>
        <dbReference type="ARBA" id="ARBA00022448"/>
    </source>
</evidence>
<dbReference type="InterPro" id="IPR039426">
    <property type="entry name" value="TonB-dep_rcpt-like"/>
</dbReference>
<keyword evidence="2" id="KW-0813">Transport</keyword>
<keyword evidence="4" id="KW-0812">Transmembrane</keyword>
<feature type="domain" description="TonB-dependent receptor-like beta-barrel" evidence="11">
    <location>
        <begin position="286"/>
        <end position="693"/>
    </location>
</feature>
<dbReference type="InterPro" id="IPR036942">
    <property type="entry name" value="Beta-barrel_TonB_sf"/>
</dbReference>
<dbReference type="GO" id="GO:0015344">
    <property type="term" value="F:siderophore uptake transmembrane transporter activity"/>
    <property type="evidence" value="ECO:0007669"/>
    <property type="project" value="TreeGrafter"/>
</dbReference>
<name>A0A316AQB9_9BACT</name>
<dbReference type="PANTHER" id="PTHR30069:SF29">
    <property type="entry name" value="HEMOGLOBIN AND HEMOGLOBIN-HAPTOGLOBIN-BINDING PROTEIN 1-RELATED"/>
    <property type="match status" value="1"/>
</dbReference>
<keyword evidence="6 10" id="KW-0798">TonB box</keyword>
<evidence type="ECO:0000259" key="11">
    <source>
        <dbReference type="Pfam" id="PF00593"/>
    </source>
</evidence>